<dbReference type="SUPFAM" id="SSF53756">
    <property type="entry name" value="UDP-Glycosyltransferase/glycogen phosphorylase"/>
    <property type="match status" value="1"/>
</dbReference>
<dbReference type="InterPro" id="IPR028098">
    <property type="entry name" value="Glyco_trans_4-like_N"/>
</dbReference>
<dbReference type="EMBL" id="CP126980">
    <property type="protein sequence ID" value="WIM92888.1"/>
    <property type="molecule type" value="Genomic_DNA"/>
</dbReference>
<evidence type="ECO:0000313" key="5">
    <source>
        <dbReference type="Proteomes" id="UP001240150"/>
    </source>
</evidence>
<evidence type="ECO:0000256" key="1">
    <source>
        <dbReference type="ARBA" id="ARBA00022676"/>
    </source>
</evidence>
<dbReference type="InterPro" id="IPR050194">
    <property type="entry name" value="Glycosyltransferase_grp1"/>
</dbReference>
<evidence type="ECO:0000313" key="4">
    <source>
        <dbReference type="EMBL" id="WIM92888.1"/>
    </source>
</evidence>
<keyword evidence="2 4" id="KW-0808">Transferase</keyword>
<organism evidence="4 5">
    <name type="scientific">Actinoplanes oblitus</name>
    <dbReference type="NCBI Taxonomy" id="3040509"/>
    <lineage>
        <taxon>Bacteria</taxon>
        <taxon>Bacillati</taxon>
        <taxon>Actinomycetota</taxon>
        <taxon>Actinomycetes</taxon>
        <taxon>Micromonosporales</taxon>
        <taxon>Micromonosporaceae</taxon>
        <taxon>Actinoplanes</taxon>
    </lineage>
</organism>
<evidence type="ECO:0000256" key="2">
    <source>
        <dbReference type="ARBA" id="ARBA00022679"/>
    </source>
</evidence>
<dbReference type="Pfam" id="PF13439">
    <property type="entry name" value="Glyco_transf_4"/>
    <property type="match status" value="1"/>
</dbReference>
<dbReference type="RefSeq" id="WP_284914095.1">
    <property type="nucleotide sequence ID" value="NZ_CP126980.1"/>
</dbReference>
<dbReference type="Pfam" id="PF13692">
    <property type="entry name" value="Glyco_trans_1_4"/>
    <property type="match status" value="1"/>
</dbReference>
<reference evidence="4 5" key="1">
    <citation type="submission" date="2023-06" db="EMBL/GenBank/DDBJ databases">
        <authorList>
            <person name="Yushchuk O."/>
            <person name="Binda E."/>
            <person name="Ruckert-Reed C."/>
            <person name="Fedorenko V."/>
            <person name="Kalinowski J."/>
            <person name="Marinelli F."/>
        </authorList>
    </citation>
    <scope>NUCLEOTIDE SEQUENCE [LARGE SCALE GENOMIC DNA]</scope>
    <source>
        <strain evidence="4 5">NRRL 3884</strain>
    </source>
</reference>
<feature type="domain" description="Glycosyltransferase subfamily 4-like N-terminal" evidence="3">
    <location>
        <begin position="15"/>
        <end position="172"/>
    </location>
</feature>
<evidence type="ECO:0000259" key="3">
    <source>
        <dbReference type="Pfam" id="PF13439"/>
    </source>
</evidence>
<protein>
    <submittedName>
        <fullName evidence="4">Glycosyltransferase</fullName>
        <ecNumber evidence="4">2.4.-.-</ecNumber>
    </submittedName>
</protein>
<dbReference type="PANTHER" id="PTHR45947">
    <property type="entry name" value="SULFOQUINOVOSYL TRANSFERASE SQD2"/>
    <property type="match status" value="1"/>
</dbReference>
<gene>
    <name evidence="4" type="ORF">ACTOB_004846</name>
</gene>
<dbReference type="Gene3D" id="3.40.50.2000">
    <property type="entry name" value="Glycogen Phosphorylase B"/>
    <property type="match status" value="2"/>
</dbReference>
<proteinExistence type="predicted"/>
<dbReference type="Proteomes" id="UP001240150">
    <property type="component" value="Chromosome"/>
</dbReference>
<sequence>MTITVLHVAQPTEAGVARYVLGACQDQHARGWLVTAACPDGGRLADGLARAGIPRRHWAATRGPGFRSLTETVRLRELIRSVRPDVLHLHASKAGLAGRLWPVPRLPILFQPHGWSWLAVDGALRRACVAWERAAARRTALLICVGEDEAEQGRQRGVRGRYAIIRNGVDLTEFRLAGATERAAARRRLGVPAGVPLAVCPGRLTRQKGQDVLLTAWPAVRHACPDAHLALIGDGELAEPLHARATPGVTFAGAVDDVRDWLAAADVVALPSRWEGLSLALLEAMATGRGVVASDVPGLREALGPGAGQLVAAGDPVPLAHGLITRLRDPAARAAEGAEAARQATRFDLRRTYQQLAAHTEQVLQ</sequence>
<dbReference type="EC" id="2.4.-.-" evidence="4"/>
<keyword evidence="5" id="KW-1185">Reference proteome</keyword>
<keyword evidence="1 4" id="KW-0328">Glycosyltransferase</keyword>
<name>A0ABY8W5C4_9ACTN</name>
<dbReference type="PANTHER" id="PTHR45947:SF3">
    <property type="entry name" value="SULFOQUINOVOSYL TRANSFERASE SQD2"/>
    <property type="match status" value="1"/>
</dbReference>
<dbReference type="GO" id="GO:0016757">
    <property type="term" value="F:glycosyltransferase activity"/>
    <property type="evidence" value="ECO:0007669"/>
    <property type="project" value="UniProtKB-KW"/>
</dbReference>
<accession>A0ABY8W5C4</accession>